<feature type="non-terminal residue" evidence="8">
    <location>
        <position position="266"/>
    </location>
</feature>
<dbReference type="PANTHER" id="PTHR12100:SF0">
    <property type="entry name" value="EXOCYST COMPLEX COMPONENT 5"/>
    <property type="match status" value="1"/>
</dbReference>
<organism evidence="8 9">
    <name type="scientific">Olpidium bornovanus</name>
    <dbReference type="NCBI Taxonomy" id="278681"/>
    <lineage>
        <taxon>Eukaryota</taxon>
        <taxon>Fungi</taxon>
        <taxon>Fungi incertae sedis</taxon>
        <taxon>Olpidiomycota</taxon>
        <taxon>Olpidiomycotina</taxon>
        <taxon>Olpidiomycetes</taxon>
        <taxon>Olpidiales</taxon>
        <taxon>Olpidiaceae</taxon>
        <taxon>Olpidium</taxon>
    </lineage>
</organism>
<dbReference type="OrthoDB" id="125856at2759"/>
<keyword evidence="2" id="KW-0813">Transport</keyword>
<reference evidence="8 9" key="1">
    <citation type="journal article" name="Sci. Rep.">
        <title>Genome-scale phylogenetic analyses confirm Olpidium as the closest living zoosporic fungus to the non-flagellated, terrestrial fungi.</title>
        <authorList>
            <person name="Chang Y."/>
            <person name="Rochon D."/>
            <person name="Sekimoto S."/>
            <person name="Wang Y."/>
            <person name="Chovatia M."/>
            <person name="Sandor L."/>
            <person name="Salamov A."/>
            <person name="Grigoriev I.V."/>
            <person name="Stajich J.E."/>
            <person name="Spatafora J.W."/>
        </authorList>
    </citation>
    <scope>NUCLEOTIDE SEQUENCE [LARGE SCALE GENOMIC DNA]</scope>
    <source>
        <strain evidence="8">S191</strain>
    </source>
</reference>
<proteinExistence type="inferred from homology"/>
<evidence type="ECO:0000256" key="3">
    <source>
        <dbReference type="ARBA" id="ARBA00022483"/>
    </source>
</evidence>
<feature type="domain" description="Exocyst complex component Sec10-like alpha-helical bundle" evidence="6">
    <location>
        <begin position="195"/>
        <end position="250"/>
    </location>
</feature>
<sequence length="266" mass="29107">MANPRAAALALNDLDPAVQDALRPERFTVSPGRRNLAKRDPGGLLWGARASWSDSRQTCASPTCVHPAFPFVFAGPTAHHRCASTGKGKDQAAQVLTAAFPYIRTFESSMEELLRLRRKLLRQTDDLEDACKATESGHNKKLVELNHTFQVGGEQLETIDKQRSRAAEAKDLIVFFGEFSKGVAPNTNIVLSSIQAATVARRLSTIARDVDLPGTEAARIGIEKYCEDLERDLLADFDTAYRAGNFLAMSVSRAWTSAACSYVIAH</sequence>
<name>A0A8H8DLE1_9FUNG</name>
<feature type="domain" description="Exocyst complex component Sec10 N-terminal" evidence="7">
    <location>
        <begin position="101"/>
        <end position="150"/>
    </location>
</feature>
<dbReference type="GO" id="GO:0006893">
    <property type="term" value="P:Golgi to plasma membrane transport"/>
    <property type="evidence" value="ECO:0007669"/>
    <property type="project" value="TreeGrafter"/>
</dbReference>
<comment type="caution">
    <text evidence="8">The sequence shown here is derived from an EMBL/GenBank/DDBJ whole genome shotgun (WGS) entry which is preliminary data.</text>
</comment>
<comment type="similarity">
    <text evidence="1">Belongs to the SEC10 family.</text>
</comment>
<dbReference type="InterPro" id="IPR009976">
    <property type="entry name" value="Sec10-like"/>
</dbReference>
<evidence type="ECO:0000256" key="1">
    <source>
        <dbReference type="ARBA" id="ARBA00006572"/>
    </source>
</evidence>
<evidence type="ECO:0000256" key="4">
    <source>
        <dbReference type="ARBA" id="ARBA00023054"/>
    </source>
</evidence>
<evidence type="ECO:0000259" key="6">
    <source>
        <dbReference type="Pfam" id="PF07393"/>
    </source>
</evidence>
<dbReference type="PANTHER" id="PTHR12100">
    <property type="entry name" value="SEC10"/>
    <property type="match status" value="1"/>
</dbReference>
<gene>
    <name evidence="8" type="ORF">BJ554DRAFT_4303</name>
</gene>
<evidence type="ECO:0000259" key="7">
    <source>
        <dbReference type="Pfam" id="PF20667"/>
    </source>
</evidence>
<dbReference type="EMBL" id="JAEFCI010001855">
    <property type="protein sequence ID" value="KAG5462636.1"/>
    <property type="molecule type" value="Genomic_DNA"/>
</dbReference>
<dbReference type="Proteomes" id="UP000673691">
    <property type="component" value="Unassembled WGS sequence"/>
</dbReference>
<evidence type="ECO:0000313" key="9">
    <source>
        <dbReference type="Proteomes" id="UP000673691"/>
    </source>
</evidence>
<evidence type="ECO:0000313" key="8">
    <source>
        <dbReference type="EMBL" id="KAG5462636.1"/>
    </source>
</evidence>
<protein>
    <submittedName>
        <fullName evidence="8">Exocyst complex component Sec10-domain-containing protein</fullName>
    </submittedName>
</protein>
<dbReference type="Pfam" id="PF20667">
    <property type="entry name" value="Sec10_N"/>
    <property type="match status" value="1"/>
</dbReference>
<accession>A0A8H8DLE1</accession>
<keyword evidence="3" id="KW-0268">Exocytosis</keyword>
<dbReference type="InterPro" id="IPR048627">
    <property type="entry name" value="Sec10_HB"/>
</dbReference>
<dbReference type="AlphaFoldDB" id="A0A8H8DLE1"/>
<dbReference type="Pfam" id="PF07393">
    <property type="entry name" value="Sec10_HB"/>
    <property type="match status" value="1"/>
</dbReference>
<dbReference type="InterPro" id="IPR048625">
    <property type="entry name" value="Sec10_N"/>
</dbReference>
<keyword evidence="9" id="KW-1185">Reference proteome</keyword>
<feature type="coiled-coil region" evidence="5">
    <location>
        <begin position="103"/>
        <end position="130"/>
    </location>
</feature>
<dbReference type="GO" id="GO:0006887">
    <property type="term" value="P:exocytosis"/>
    <property type="evidence" value="ECO:0007669"/>
    <property type="project" value="UniProtKB-KW"/>
</dbReference>
<evidence type="ECO:0000256" key="2">
    <source>
        <dbReference type="ARBA" id="ARBA00022448"/>
    </source>
</evidence>
<keyword evidence="4 5" id="KW-0175">Coiled coil</keyword>
<dbReference type="GO" id="GO:0000145">
    <property type="term" value="C:exocyst"/>
    <property type="evidence" value="ECO:0007669"/>
    <property type="project" value="TreeGrafter"/>
</dbReference>
<evidence type="ECO:0000256" key="5">
    <source>
        <dbReference type="SAM" id="Coils"/>
    </source>
</evidence>